<dbReference type="RefSeq" id="WP_047812166.1">
    <property type="nucleotide sequence ID" value="NZ_LDZY01000035.1"/>
</dbReference>
<accession>A0A0J1FJM1</accession>
<sequence length="111" mass="12853">MIVRWESEDLTELIKKLLPAHIELETLTGKRIYFSPNLENSRGFVEAVCSILMTFFLNNKYCSLILIQEDEDSKISFKISGFLITAQTVEQEIVLSYKVLPDDFLSQYLII</sequence>
<proteinExistence type="predicted"/>
<dbReference type="PATRIC" id="fig|476652.3.peg.4704"/>
<dbReference type="EMBL" id="LDZY01000035">
    <property type="protein sequence ID" value="KLU63664.1"/>
    <property type="molecule type" value="Genomic_DNA"/>
</dbReference>
<organism evidence="1 2">
    <name type="scientific">Desulfosporosinus acididurans</name>
    <dbReference type="NCBI Taxonomy" id="476652"/>
    <lineage>
        <taxon>Bacteria</taxon>
        <taxon>Bacillati</taxon>
        <taxon>Bacillota</taxon>
        <taxon>Clostridia</taxon>
        <taxon>Eubacteriales</taxon>
        <taxon>Desulfitobacteriaceae</taxon>
        <taxon>Desulfosporosinus</taxon>
    </lineage>
</organism>
<evidence type="ECO:0000313" key="2">
    <source>
        <dbReference type="Proteomes" id="UP000036356"/>
    </source>
</evidence>
<keyword evidence="2" id="KW-1185">Reference proteome</keyword>
<name>A0A0J1FJM1_9FIRM</name>
<dbReference type="Proteomes" id="UP000036356">
    <property type="component" value="Unassembled WGS sequence"/>
</dbReference>
<dbReference type="AlphaFoldDB" id="A0A0J1FJM1"/>
<comment type="caution">
    <text evidence="1">The sequence shown here is derived from an EMBL/GenBank/DDBJ whole genome shotgun (WGS) entry which is preliminary data.</text>
</comment>
<protein>
    <submittedName>
        <fullName evidence="1">Uncharacterized protein</fullName>
    </submittedName>
</protein>
<evidence type="ECO:0000313" key="1">
    <source>
        <dbReference type="EMBL" id="KLU63664.1"/>
    </source>
</evidence>
<reference evidence="1 2" key="1">
    <citation type="submission" date="2015-06" db="EMBL/GenBank/DDBJ databases">
        <title>Draft genome of the moderately acidophilic sulfate reducer Candidatus Desulfosporosinus acididurans strain M1.</title>
        <authorList>
            <person name="Poehlein A."/>
            <person name="Petzsch P."/>
            <person name="Johnson B.D."/>
            <person name="Schloemann M."/>
            <person name="Daniel R."/>
            <person name="Muehling M."/>
        </authorList>
    </citation>
    <scope>NUCLEOTIDE SEQUENCE [LARGE SCALE GENOMIC DNA]</scope>
    <source>
        <strain evidence="1 2">M1</strain>
    </source>
</reference>
<gene>
    <name evidence="1" type="ORF">DEAC_c44150</name>
</gene>